<dbReference type="PROSITE" id="PS50011">
    <property type="entry name" value="PROTEIN_KINASE_DOM"/>
    <property type="match status" value="1"/>
</dbReference>
<evidence type="ECO:0000256" key="4">
    <source>
        <dbReference type="ARBA" id="ARBA00022777"/>
    </source>
</evidence>
<gene>
    <name evidence="8" type="ORF">BJX66DRAFT_317019</name>
</gene>
<evidence type="ECO:0000256" key="3">
    <source>
        <dbReference type="ARBA" id="ARBA00022741"/>
    </source>
</evidence>
<feature type="domain" description="Protein kinase" evidence="7">
    <location>
        <begin position="156"/>
        <end position="448"/>
    </location>
</feature>
<dbReference type="InterPro" id="IPR000719">
    <property type="entry name" value="Prot_kinase_dom"/>
</dbReference>
<protein>
    <recommendedName>
        <fullName evidence="7">Protein kinase domain-containing protein</fullName>
    </recommendedName>
</protein>
<dbReference type="Gene3D" id="1.25.40.20">
    <property type="entry name" value="Ankyrin repeat-containing domain"/>
    <property type="match status" value="1"/>
</dbReference>
<evidence type="ECO:0000256" key="6">
    <source>
        <dbReference type="PROSITE-ProRule" id="PRU00023"/>
    </source>
</evidence>
<keyword evidence="2" id="KW-0808">Transferase</keyword>
<evidence type="ECO:0000256" key="5">
    <source>
        <dbReference type="ARBA" id="ARBA00022840"/>
    </source>
</evidence>
<name>A0ABR4FLQ9_9EURO</name>
<organism evidence="8 9">
    <name type="scientific">Aspergillus keveii</name>
    <dbReference type="NCBI Taxonomy" id="714993"/>
    <lineage>
        <taxon>Eukaryota</taxon>
        <taxon>Fungi</taxon>
        <taxon>Dikarya</taxon>
        <taxon>Ascomycota</taxon>
        <taxon>Pezizomycotina</taxon>
        <taxon>Eurotiomycetes</taxon>
        <taxon>Eurotiomycetidae</taxon>
        <taxon>Eurotiales</taxon>
        <taxon>Aspergillaceae</taxon>
        <taxon>Aspergillus</taxon>
        <taxon>Aspergillus subgen. Nidulantes</taxon>
    </lineage>
</organism>
<keyword evidence="1" id="KW-0723">Serine/threonine-protein kinase</keyword>
<sequence length="876" mass="97644">MHFRFQGGAPDMMTKAEIESAKCGVLSIKLLPAGRLTLPDPNLNRETWSKKWRPYAIAEVQGFQLSSEALSSFPEKGDVSWIAGYRPFKFDISQSRRSLSMEEKEGAKEELAISLFVAPREMNASTRLSPREEIQSRSLFLGSATVKPLLLGPGRHKVVLKNGTGRLSIGIEYAEKALLPLTTTDDWMIHKGNQHTRDWDLVHIEKKDSGRSYGREVIDSTHPLHAVDSKTIINIAPNIGMVSGIEHPFIAPLKFAFTSADGQLQLLSPLGSGGYLSDHLQRECRFGIVAARFYAAELVCILEYLHGKNIVLDCLKMENILLDSSGHVSLCKPSLIGVELSRDKKEDCVLPGTASYPAPETLFSERNSARDGDWWSLGVILYELLTGAPPFYHKDIAQRRQKIIHDDLHLPATLPPSAKDVLTKLLEKNAANRLGANGAAEVNAHPFFDGLDWEEVVLRRLEPPFKPHDATVLLWREPRTYKKKHREGPEGEIREMGAWLVEMTGDSDWQFPRFICLLRLEGSKCKVHKTASKDDYDLIWETADGESEFYFRNRLTGERTLARRRGTEKSETSLSAVALSASASEHPTEGQKQKALIAAMEAGYGIGVFSQLLDHNLNLNTQLLSYGEPTTALEWAVEDERLDLVHLFLDHGADADFTIPCREGSALVRAVTRRLHSIVEVLVPRTTDRVARTRALALAVEQEDISLVMTLLAHGAACDFEESDRPPPQHPFFWDYCESRALEEVHVTPPLVRAARLGNLAIIKLLLDHGADPNVAYHDLGGWNNYKELGDEWKDRVNISDLNIPAMFSCGRAVQIAMESGFPEIARVLVEAGADVELAQPVWDVLNHVCQPVPRGAYLEILDRLRRVAGGTGSEK</sequence>
<dbReference type="Pfam" id="PF00069">
    <property type="entry name" value="Pkinase"/>
    <property type="match status" value="1"/>
</dbReference>
<evidence type="ECO:0000256" key="2">
    <source>
        <dbReference type="ARBA" id="ARBA00022679"/>
    </source>
</evidence>
<dbReference type="EMBL" id="JBFTWV010000189">
    <property type="protein sequence ID" value="KAL2784206.1"/>
    <property type="molecule type" value="Genomic_DNA"/>
</dbReference>
<keyword evidence="3" id="KW-0547">Nucleotide-binding</keyword>
<keyword evidence="6" id="KW-0040">ANK repeat</keyword>
<dbReference type="SMART" id="SM00248">
    <property type="entry name" value="ANK"/>
    <property type="match status" value="4"/>
</dbReference>
<keyword evidence="4" id="KW-0418">Kinase</keyword>
<proteinExistence type="predicted"/>
<keyword evidence="9" id="KW-1185">Reference proteome</keyword>
<dbReference type="InterPro" id="IPR011009">
    <property type="entry name" value="Kinase-like_dom_sf"/>
</dbReference>
<accession>A0ABR4FLQ9</accession>
<feature type="repeat" description="ANK" evidence="6">
    <location>
        <begin position="746"/>
        <end position="778"/>
    </location>
</feature>
<dbReference type="PROSITE" id="PS50297">
    <property type="entry name" value="ANK_REP_REGION"/>
    <property type="match status" value="1"/>
</dbReference>
<dbReference type="Gene3D" id="3.30.200.20">
    <property type="entry name" value="Phosphorylase Kinase, domain 1"/>
    <property type="match status" value="1"/>
</dbReference>
<dbReference type="SUPFAM" id="SSF48403">
    <property type="entry name" value="Ankyrin repeat"/>
    <property type="match status" value="1"/>
</dbReference>
<evidence type="ECO:0000313" key="9">
    <source>
        <dbReference type="Proteomes" id="UP001610563"/>
    </source>
</evidence>
<reference evidence="8 9" key="1">
    <citation type="submission" date="2024-07" db="EMBL/GenBank/DDBJ databases">
        <title>Section-level genome sequencing and comparative genomics of Aspergillus sections Usti and Cavernicolus.</title>
        <authorList>
            <consortium name="Lawrence Berkeley National Laboratory"/>
            <person name="Nybo J.L."/>
            <person name="Vesth T.C."/>
            <person name="Theobald S."/>
            <person name="Frisvad J.C."/>
            <person name="Larsen T.O."/>
            <person name="Kjaerboelling I."/>
            <person name="Rothschild-Mancinelli K."/>
            <person name="Lyhne E.K."/>
            <person name="Kogle M.E."/>
            <person name="Barry K."/>
            <person name="Clum A."/>
            <person name="Na H."/>
            <person name="Ledsgaard L."/>
            <person name="Lin J."/>
            <person name="Lipzen A."/>
            <person name="Kuo A."/>
            <person name="Riley R."/>
            <person name="Mondo S."/>
            <person name="Labutti K."/>
            <person name="Haridas S."/>
            <person name="Pangalinan J."/>
            <person name="Salamov A.A."/>
            <person name="Simmons B.A."/>
            <person name="Magnuson J.K."/>
            <person name="Chen J."/>
            <person name="Drula E."/>
            <person name="Henrissat B."/>
            <person name="Wiebenga A."/>
            <person name="Lubbers R.J."/>
            <person name="Gomes A.C."/>
            <person name="Makela M.R."/>
            <person name="Stajich J."/>
            <person name="Grigoriev I.V."/>
            <person name="Mortensen U.H."/>
            <person name="De Vries R.P."/>
            <person name="Baker S.E."/>
            <person name="Andersen M.R."/>
        </authorList>
    </citation>
    <scope>NUCLEOTIDE SEQUENCE [LARGE SCALE GENOMIC DNA]</scope>
    <source>
        <strain evidence="8 9">CBS 209.92</strain>
    </source>
</reference>
<comment type="caution">
    <text evidence="8">The sequence shown here is derived from an EMBL/GenBank/DDBJ whole genome shotgun (WGS) entry which is preliminary data.</text>
</comment>
<dbReference type="PANTHER" id="PTHR24351">
    <property type="entry name" value="RIBOSOMAL PROTEIN S6 KINASE"/>
    <property type="match status" value="1"/>
</dbReference>
<dbReference type="PROSITE" id="PS50088">
    <property type="entry name" value="ANK_REPEAT"/>
    <property type="match status" value="1"/>
</dbReference>
<keyword evidence="5" id="KW-0067">ATP-binding</keyword>
<dbReference type="InterPro" id="IPR002110">
    <property type="entry name" value="Ankyrin_rpt"/>
</dbReference>
<dbReference type="SMART" id="SM00220">
    <property type="entry name" value="S_TKc"/>
    <property type="match status" value="1"/>
</dbReference>
<evidence type="ECO:0000259" key="7">
    <source>
        <dbReference type="PROSITE" id="PS50011"/>
    </source>
</evidence>
<dbReference type="Gene3D" id="1.10.510.10">
    <property type="entry name" value="Transferase(Phosphotransferase) domain 1"/>
    <property type="match status" value="1"/>
</dbReference>
<dbReference type="Pfam" id="PF00023">
    <property type="entry name" value="Ank"/>
    <property type="match status" value="1"/>
</dbReference>
<evidence type="ECO:0000313" key="8">
    <source>
        <dbReference type="EMBL" id="KAL2784206.1"/>
    </source>
</evidence>
<dbReference type="Proteomes" id="UP001610563">
    <property type="component" value="Unassembled WGS sequence"/>
</dbReference>
<dbReference type="SUPFAM" id="SSF56112">
    <property type="entry name" value="Protein kinase-like (PK-like)"/>
    <property type="match status" value="1"/>
</dbReference>
<dbReference type="InterPro" id="IPR036770">
    <property type="entry name" value="Ankyrin_rpt-contain_sf"/>
</dbReference>
<evidence type="ECO:0000256" key="1">
    <source>
        <dbReference type="ARBA" id="ARBA00022527"/>
    </source>
</evidence>